<dbReference type="Gene3D" id="3.30.70.270">
    <property type="match status" value="1"/>
</dbReference>
<keyword evidence="3" id="KW-0548">Nucleotidyltransferase</keyword>
<sequence>MKHKTLRCTAETAALLLTVAMLAFLIAGLHQHDPDRVLSTLNTGWYQLTDGVRREITLPVTLPAEPGQTLTLYNDTLTARDAGKLLSARGVEYGIEIRAGETLLYRYEDNAFPKNTQMKGRLWADAELPDNIGGQTLSLTFTQLSDRTGRFDAPLLGSVRSITGHHIQTSLFSLVMMLAMVILAVLALLIFCYMSSCGIRERRFLDVAVFLLLCSLWCLTDSALYQIYGRDTAAGSVVSFYAFMLMSIPMVHFVRNTISGRRRLVPDICIALFCANALAQGAAYRLFGIRFIDMLPLTHLLLAAGVAAMLTVLLRSYREQPSQQLRLRIAAFAALGVFGVAALVLYGLLHIYWYDAIFQFGVLLFIILLFRELLGQATEDMRFHMEHRISHQMQREDRMTGLPNRRAFEEYMERIRTGEVGCRDAVLTYIRLEGLNERNDRFGLQAGDEAVIAAARCVADFCRACEDGGESVSCFRTGGNEFALIRPEPRANSGQLHRQFSAIVARYNRTCAPRARITMTYGFSRLCDEDGKSRSISAWKAEADAYLKRNETRLGGDTE</sequence>
<feature type="transmembrane region" description="Helical" evidence="1">
    <location>
        <begin position="12"/>
        <end position="30"/>
    </location>
</feature>
<dbReference type="EC" id="2.7.7.65" evidence="3"/>
<keyword evidence="1" id="KW-1133">Transmembrane helix</keyword>
<keyword evidence="4" id="KW-1185">Reference proteome</keyword>
<dbReference type="PROSITE" id="PS50887">
    <property type="entry name" value="GGDEF"/>
    <property type="match status" value="1"/>
</dbReference>
<evidence type="ECO:0000313" key="3">
    <source>
        <dbReference type="EMBL" id="MCC2176354.1"/>
    </source>
</evidence>
<dbReference type="GeneID" id="98660427"/>
<dbReference type="SUPFAM" id="SSF55073">
    <property type="entry name" value="Nucleotide cyclase"/>
    <property type="match status" value="1"/>
</dbReference>
<dbReference type="NCBIfam" id="TIGR00254">
    <property type="entry name" value="GGDEF"/>
    <property type="match status" value="1"/>
</dbReference>
<comment type="caution">
    <text evidence="3">The sequence shown here is derived from an EMBL/GenBank/DDBJ whole genome shotgun (WGS) entry which is preliminary data.</text>
</comment>
<evidence type="ECO:0000313" key="4">
    <source>
        <dbReference type="Proteomes" id="UP001298753"/>
    </source>
</evidence>
<proteinExistence type="predicted"/>
<feature type="transmembrane region" description="Helical" evidence="1">
    <location>
        <begin position="171"/>
        <end position="192"/>
    </location>
</feature>
<organism evidence="3 4">
    <name type="scientific">Agathobaculum butyriciproducens</name>
    <dbReference type="NCBI Taxonomy" id="1628085"/>
    <lineage>
        <taxon>Bacteria</taxon>
        <taxon>Bacillati</taxon>
        <taxon>Bacillota</taxon>
        <taxon>Clostridia</taxon>
        <taxon>Eubacteriales</taxon>
        <taxon>Butyricicoccaceae</taxon>
        <taxon>Agathobaculum</taxon>
    </lineage>
</organism>
<feature type="transmembrane region" description="Helical" evidence="1">
    <location>
        <begin position="204"/>
        <end position="227"/>
    </location>
</feature>
<keyword evidence="1" id="KW-0472">Membrane</keyword>
<evidence type="ECO:0000259" key="2">
    <source>
        <dbReference type="PROSITE" id="PS50887"/>
    </source>
</evidence>
<dbReference type="SMART" id="SM00267">
    <property type="entry name" value="GGDEF"/>
    <property type="match status" value="1"/>
</dbReference>
<reference evidence="3 4" key="1">
    <citation type="submission" date="2021-10" db="EMBL/GenBank/DDBJ databases">
        <title>Anaerobic single-cell dispensing facilitates the cultivation of human gut bacteria.</title>
        <authorList>
            <person name="Afrizal A."/>
        </authorList>
    </citation>
    <scope>NUCLEOTIDE SEQUENCE [LARGE SCALE GENOMIC DNA]</scope>
    <source>
        <strain evidence="3 4">CLA-AA-H270</strain>
    </source>
</reference>
<dbReference type="AlphaFoldDB" id="A0AAW4W0C4"/>
<dbReference type="Proteomes" id="UP001298753">
    <property type="component" value="Unassembled WGS sequence"/>
</dbReference>
<feature type="transmembrane region" description="Helical" evidence="1">
    <location>
        <begin position="264"/>
        <end position="287"/>
    </location>
</feature>
<feature type="domain" description="GGDEF" evidence="2">
    <location>
        <begin position="423"/>
        <end position="559"/>
    </location>
</feature>
<feature type="transmembrane region" description="Helical" evidence="1">
    <location>
        <begin position="299"/>
        <end position="317"/>
    </location>
</feature>
<protein>
    <submittedName>
        <fullName evidence="3">Diguanylate cyclase</fullName>
        <ecNumber evidence="3">2.7.7.65</ecNumber>
    </submittedName>
</protein>
<gene>
    <name evidence="3" type="ORF">LKD22_04295</name>
</gene>
<dbReference type="EMBL" id="JAJEPX010000008">
    <property type="protein sequence ID" value="MCC2176354.1"/>
    <property type="molecule type" value="Genomic_DNA"/>
</dbReference>
<feature type="transmembrane region" description="Helical" evidence="1">
    <location>
        <begin position="233"/>
        <end position="252"/>
    </location>
</feature>
<dbReference type="RefSeq" id="WP_227600329.1">
    <property type="nucleotide sequence ID" value="NZ_JAJEPX010000008.1"/>
</dbReference>
<feature type="transmembrane region" description="Helical" evidence="1">
    <location>
        <begin position="329"/>
        <end position="351"/>
    </location>
</feature>
<dbReference type="InterPro" id="IPR029787">
    <property type="entry name" value="Nucleotide_cyclase"/>
</dbReference>
<dbReference type="Pfam" id="PF00990">
    <property type="entry name" value="GGDEF"/>
    <property type="match status" value="1"/>
</dbReference>
<feature type="transmembrane region" description="Helical" evidence="1">
    <location>
        <begin position="357"/>
        <end position="374"/>
    </location>
</feature>
<dbReference type="InterPro" id="IPR043128">
    <property type="entry name" value="Rev_trsase/Diguanyl_cyclase"/>
</dbReference>
<evidence type="ECO:0000256" key="1">
    <source>
        <dbReference type="SAM" id="Phobius"/>
    </source>
</evidence>
<accession>A0AAW4W0C4</accession>
<keyword evidence="3" id="KW-0808">Transferase</keyword>
<keyword evidence="1" id="KW-0812">Transmembrane</keyword>
<name>A0AAW4W0C4_9FIRM</name>
<dbReference type="GO" id="GO:0052621">
    <property type="term" value="F:diguanylate cyclase activity"/>
    <property type="evidence" value="ECO:0007669"/>
    <property type="project" value="UniProtKB-EC"/>
</dbReference>
<dbReference type="InterPro" id="IPR000160">
    <property type="entry name" value="GGDEF_dom"/>
</dbReference>